<sequence length="301" mass="34762">MFELNGIFKDYKEDKLKNKYSGFKTFGMIVGFVLFPIFTETMTIKFTEKFMEKYILDMDKILLFQLVYTILPILYVMFFSKVLFKHKFKNLGFSKENFVRYYSLGALIGLIMFSTCVLIGVILGFQRIVLNPEKISYFMIFLFLIGFLIQGMSEEVVLRGWLFSELSYKFGIVAGIILNSLIFSLMHSGNPNITLIAYLNIFLFGAFESLVYYKWQNLWICGAIHSLWNFSQGNIFGIQVSGISFSKIKIFEIKFLSHSNFTGGIFGTEGGLICTFVLILFSIAILYIIKNDRKSRNLKSN</sequence>
<dbReference type="InterPro" id="IPR003675">
    <property type="entry name" value="Rce1/LyrA-like_dom"/>
</dbReference>
<feature type="transmembrane region" description="Helical" evidence="1">
    <location>
        <begin position="193"/>
        <end position="213"/>
    </location>
</feature>
<dbReference type="Pfam" id="PF02517">
    <property type="entry name" value="Rce1-like"/>
    <property type="match status" value="1"/>
</dbReference>
<keyword evidence="3" id="KW-0378">Hydrolase</keyword>
<keyword evidence="3" id="KW-0482">Metalloprotease</keyword>
<evidence type="ECO:0000256" key="1">
    <source>
        <dbReference type="SAM" id="Phobius"/>
    </source>
</evidence>
<organism evidence="3 4">
    <name type="scientific">Parvimonas parva</name>
    <dbReference type="NCBI Taxonomy" id="2769485"/>
    <lineage>
        <taxon>Bacteria</taxon>
        <taxon>Bacillati</taxon>
        <taxon>Bacillota</taxon>
        <taxon>Tissierellia</taxon>
        <taxon>Tissierellales</taxon>
        <taxon>Peptoniphilaceae</taxon>
        <taxon>Parvimonas</taxon>
    </lineage>
</organism>
<keyword evidence="3" id="KW-0645">Protease</keyword>
<proteinExistence type="predicted"/>
<evidence type="ECO:0000313" key="3">
    <source>
        <dbReference type="EMBL" id="MBK1468041.1"/>
    </source>
</evidence>
<feature type="transmembrane region" description="Helical" evidence="1">
    <location>
        <begin position="20"/>
        <end position="39"/>
    </location>
</feature>
<accession>A0ABS1C7H5</accession>
<evidence type="ECO:0000313" key="4">
    <source>
        <dbReference type="Proteomes" id="UP000823123"/>
    </source>
</evidence>
<dbReference type="EMBL" id="JACVDA010000004">
    <property type="protein sequence ID" value="MBK1468041.1"/>
    <property type="molecule type" value="Genomic_DNA"/>
</dbReference>
<dbReference type="PANTHER" id="PTHR39430">
    <property type="entry name" value="MEMBRANE-ASSOCIATED PROTEASE-RELATED"/>
    <property type="match status" value="1"/>
</dbReference>
<evidence type="ECO:0000259" key="2">
    <source>
        <dbReference type="Pfam" id="PF02517"/>
    </source>
</evidence>
<dbReference type="Proteomes" id="UP000823123">
    <property type="component" value="Unassembled WGS sequence"/>
</dbReference>
<keyword evidence="1" id="KW-1133">Transmembrane helix</keyword>
<feature type="transmembrane region" description="Helical" evidence="1">
    <location>
        <begin position="270"/>
        <end position="289"/>
    </location>
</feature>
<dbReference type="RefSeq" id="WP_201275105.1">
    <property type="nucleotide sequence ID" value="NZ_JACVDA010000004.1"/>
</dbReference>
<keyword evidence="1" id="KW-0472">Membrane</keyword>
<reference evidence="3 4" key="1">
    <citation type="submission" date="2020-09" db="EMBL/GenBank/DDBJ databases">
        <title>Parvimonas S3374 sp. nov.</title>
        <authorList>
            <person name="Buhl M."/>
        </authorList>
    </citation>
    <scope>NUCLEOTIDE SEQUENCE [LARGE SCALE GENOMIC DNA]</scope>
    <source>
        <strain evidence="3 4">S3374</strain>
    </source>
</reference>
<dbReference type="GO" id="GO:0008237">
    <property type="term" value="F:metallopeptidase activity"/>
    <property type="evidence" value="ECO:0007669"/>
    <property type="project" value="UniProtKB-KW"/>
</dbReference>
<dbReference type="PANTHER" id="PTHR39430:SF1">
    <property type="entry name" value="PROTEASE"/>
    <property type="match status" value="1"/>
</dbReference>
<feature type="transmembrane region" description="Helical" evidence="1">
    <location>
        <begin position="168"/>
        <end position="186"/>
    </location>
</feature>
<keyword evidence="1" id="KW-0812">Transmembrane</keyword>
<feature type="domain" description="CAAX prenyl protease 2/Lysostaphin resistance protein A-like" evidence="2">
    <location>
        <begin position="139"/>
        <end position="230"/>
    </location>
</feature>
<keyword evidence="4" id="KW-1185">Reference proteome</keyword>
<protein>
    <submittedName>
        <fullName evidence="3">CPBP family intramembrane metalloprotease</fullName>
    </submittedName>
</protein>
<gene>
    <name evidence="3" type="ORF">IBJ83_01755</name>
</gene>
<feature type="transmembrane region" description="Helical" evidence="1">
    <location>
        <begin position="99"/>
        <end position="123"/>
    </location>
</feature>
<comment type="caution">
    <text evidence="3">The sequence shown here is derived from an EMBL/GenBank/DDBJ whole genome shotgun (WGS) entry which is preliminary data.</text>
</comment>
<feature type="transmembrane region" description="Helical" evidence="1">
    <location>
        <begin position="60"/>
        <end position="79"/>
    </location>
</feature>
<feature type="transmembrane region" description="Helical" evidence="1">
    <location>
        <begin position="135"/>
        <end position="153"/>
    </location>
</feature>
<name>A0ABS1C7H5_9FIRM</name>